<sequence length="80" mass="9496">MNTEITPLLEIDWLQWLPLLIPIFSLHVLLIGITLFDWSNRKKQIALPYVWLFVILSMQLIGPILYLIVGRRSIRHDYHS</sequence>
<dbReference type="HOGENOM" id="CLU_176001_3_0_9"/>
<feature type="transmembrane region" description="Helical" evidence="6">
    <location>
        <begin position="16"/>
        <end position="36"/>
    </location>
</feature>
<evidence type="ECO:0000256" key="6">
    <source>
        <dbReference type="SAM" id="Phobius"/>
    </source>
</evidence>
<feature type="domain" description="Cardiolipin synthase N-terminal" evidence="7">
    <location>
        <begin position="33"/>
        <end position="71"/>
    </location>
</feature>
<keyword evidence="4 6" id="KW-1133">Transmembrane helix</keyword>
<dbReference type="Pfam" id="PF13396">
    <property type="entry name" value="PLDc_N"/>
    <property type="match status" value="1"/>
</dbReference>
<name>B1YGK3_EXIS2</name>
<dbReference type="Proteomes" id="UP000001681">
    <property type="component" value="Chromosome"/>
</dbReference>
<dbReference type="OrthoDB" id="3243324at2"/>
<dbReference type="InterPro" id="IPR027379">
    <property type="entry name" value="CLS_N"/>
</dbReference>
<organism evidence="8 9">
    <name type="scientific">Exiguobacterium sibiricum (strain DSM 17290 / CCUG 55495 / CIP 109462 / JCM 13490 / 255-15)</name>
    <dbReference type="NCBI Taxonomy" id="262543"/>
    <lineage>
        <taxon>Bacteria</taxon>
        <taxon>Bacillati</taxon>
        <taxon>Bacillota</taxon>
        <taxon>Bacilli</taxon>
        <taxon>Bacillales</taxon>
        <taxon>Bacillales Family XII. Incertae Sedis</taxon>
        <taxon>Exiguobacterium</taxon>
    </lineage>
</organism>
<reference evidence="9" key="3">
    <citation type="submission" date="2008-04" db="EMBL/GenBank/DDBJ databases">
        <title>Complete sequence of chromosome of Exiguobacterium sibiricum 255-15.</title>
        <authorList>
            <consortium name="US DOE Joint Genome Institute"/>
            <person name="Copeland A."/>
            <person name="Lucas S."/>
            <person name="Lapidus A."/>
            <person name="Glavina del Rio T."/>
            <person name="Dalin E."/>
            <person name="Tice H."/>
            <person name="Bruce D."/>
            <person name="Goodwin L."/>
            <person name="Pitluck S."/>
            <person name="Kiss H."/>
            <person name="Chertkov O."/>
            <person name="Monk C."/>
            <person name="Brettin T."/>
            <person name="Detter J.C."/>
            <person name="Han C."/>
            <person name="Kuske C.R."/>
            <person name="Schmutz J."/>
            <person name="Larimer F."/>
            <person name="Land M."/>
            <person name="Hauser L."/>
            <person name="Kyrpides N."/>
            <person name="Mikhailova N."/>
            <person name="Vishnivetskaya T."/>
            <person name="Rodrigues D.F."/>
            <person name="Gilichinsky D."/>
            <person name="Tiedje J."/>
            <person name="Richardson P."/>
        </authorList>
    </citation>
    <scope>NUCLEOTIDE SEQUENCE [LARGE SCALE GENOMIC DNA]</scope>
    <source>
        <strain evidence="9">DSM 17290 / CIP 109462 / JCM 13490 / 255-15</strain>
    </source>
</reference>
<reference evidence="8 9" key="2">
    <citation type="journal article" date="2008" name="BMC Genomics">
        <title>Architecture of thermal adaptation in an Exiguobacterium sibiricum strain isolated from 3 million year old permafrost: a genome and transcriptome approach.</title>
        <authorList>
            <person name="Rodrigues D.F."/>
            <person name="Ivanova N."/>
            <person name="He Z."/>
            <person name="Huebner M."/>
            <person name="Zhou J."/>
            <person name="Tiedje J.M."/>
        </authorList>
    </citation>
    <scope>NUCLEOTIDE SEQUENCE [LARGE SCALE GENOMIC DNA]</scope>
    <source>
        <strain evidence="9">DSM 17290 / CIP 109462 / JCM 13490 / 255-15</strain>
    </source>
</reference>
<keyword evidence="9" id="KW-1185">Reference proteome</keyword>
<keyword evidence="2" id="KW-1003">Cell membrane</keyword>
<evidence type="ECO:0000256" key="1">
    <source>
        <dbReference type="ARBA" id="ARBA00004651"/>
    </source>
</evidence>
<evidence type="ECO:0000256" key="4">
    <source>
        <dbReference type="ARBA" id="ARBA00022989"/>
    </source>
</evidence>
<feature type="transmembrane region" description="Helical" evidence="6">
    <location>
        <begin position="48"/>
        <end position="69"/>
    </location>
</feature>
<reference evidence="8 9" key="1">
    <citation type="journal article" date="2006" name="Extremophiles">
        <title>Characterization of Exiguobacterium isolates from the Siberian permafrost. Description of Exiguobacterium sibiricum sp. nov.</title>
        <authorList>
            <person name="Rodrigues D.F."/>
            <person name="Goris J."/>
            <person name="Vishnivetskaya T."/>
            <person name="Gilichinsky D."/>
            <person name="Thomashow M.F."/>
            <person name="Tiedje J.M."/>
        </authorList>
    </citation>
    <scope>NUCLEOTIDE SEQUENCE [LARGE SCALE GENOMIC DNA]</scope>
    <source>
        <strain evidence="9">DSM 17290 / CIP 109462 / JCM 13490 / 255-15</strain>
    </source>
</reference>
<dbReference type="GO" id="GO:0005886">
    <property type="term" value="C:plasma membrane"/>
    <property type="evidence" value="ECO:0007669"/>
    <property type="project" value="UniProtKB-SubCell"/>
</dbReference>
<dbReference type="KEGG" id="esi:Exig_1551"/>
<evidence type="ECO:0000256" key="5">
    <source>
        <dbReference type="ARBA" id="ARBA00023136"/>
    </source>
</evidence>
<evidence type="ECO:0000313" key="9">
    <source>
        <dbReference type="Proteomes" id="UP000001681"/>
    </source>
</evidence>
<keyword evidence="3 6" id="KW-0812">Transmembrane</keyword>
<evidence type="ECO:0000313" key="8">
    <source>
        <dbReference type="EMBL" id="ACB61007.1"/>
    </source>
</evidence>
<gene>
    <name evidence="8" type="ordered locus">Exig_1551</name>
</gene>
<dbReference type="AlphaFoldDB" id="B1YGK3"/>
<keyword evidence="5 6" id="KW-0472">Membrane</keyword>
<evidence type="ECO:0000256" key="3">
    <source>
        <dbReference type="ARBA" id="ARBA00022692"/>
    </source>
</evidence>
<accession>B1YGK3</accession>
<comment type="subcellular location">
    <subcellularLocation>
        <location evidence="1">Cell membrane</location>
        <topology evidence="1">Multi-pass membrane protein</topology>
    </subcellularLocation>
</comment>
<proteinExistence type="predicted"/>
<protein>
    <recommendedName>
        <fullName evidence="7">Cardiolipin synthase N-terminal domain-containing protein</fullName>
    </recommendedName>
</protein>
<dbReference type="RefSeq" id="WP_012370427.1">
    <property type="nucleotide sequence ID" value="NC_010556.1"/>
</dbReference>
<evidence type="ECO:0000256" key="2">
    <source>
        <dbReference type="ARBA" id="ARBA00022475"/>
    </source>
</evidence>
<evidence type="ECO:0000259" key="7">
    <source>
        <dbReference type="Pfam" id="PF13396"/>
    </source>
</evidence>
<dbReference type="STRING" id="262543.Exig_1551"/>
<dbReference type="EMBL" id="CP001022">
    <property type="protein sequence ID" value="ACB61007.1"/>
    <property type="molecule type" value="Genomic_DNA"/>
</dbReference>